<dbReference type="PANTHER" id="PTHR12128:SF51">
    <property type="entry name" value="BLL4205 PROTEIN"/>
    <property type="match status" value="1"/>
</dbReference>
<dbReference type="EMBL" id="BAABAE010000001">
    <property type="protein sequence ID" value="GAA3732179.1"/>
    <property type="molecule type" value="Genomic_DNA"/>
</dbReference>
<dbReference type="Pfam" id="PF00701">
    <property type="entry name" value="DHDPS"/>
    <property type="match status" value="1"/>
</dbReference>
<evidence type="ECO:0000313" key="3">
    <source>
        <dbReference type="Proteomes" id="UP001501004"/>
    </source>
</evidence>
<dbReference type="SMART" id="SM01130">
    <property type="entry name" value="DHDPS"/>
    <property type="match status" value="1"/>
</dbReference>
<evidence type="ECO:0008006" key="4">
    <source>
        <dbReference type="Google" id="ProtNLM"/>
    </source>
</evidence>
<reference evidence="3" key="1">
    <citation type="journal article" date="2019" name="Int. J. Syst. Evol. Microbiol.">
        <title>The Global Catalogue of Microorganisms (GCM) 10K type strain sequencing project: providing services to taxonomists for standard genome sequencing and annotation.</title>
        <authorList>
            <consortium name="The Broad Institute Genomics Platform"/>
            <consortium name="The Broad Institute Genome Sequencing Center for Infectious Disease"/>
            <person name="Wu L."/>
            <person name="Ma J."/>
        </authorList>
    </citation>
    <scope>NUCLEOTIDE SEQUENCE [LARGE SCALE GENOMIC DNA]</scope>
    <source>
        <strain evidence="3">JCM 16949</strain>
    </source>
</reference>
<gene>
    <name evidence="2" type="ORF">GCM10022239_05880</name>
</gene>
<keyword evidence="1" id="KW-0456">Lyase</keyword>
<comment type="caution">
    <text evidence="2">The sequence shown here is derived from an EMBL/GenBank/DDBJ whole genome shotgun (WGS) entry which is preliminary data.</text>
</comment>
<name>A0ABP7F5X3_9MICO</name>
<proteinExistence type="predicted"/>
<dbReference type="RefSeq" id="WP_344753503.1">
    <property type="nucleotide sequence ID" value="NZ_BAABAE010000001.1"/>
</dbReference>
<dbReference type="InterPro" id="IPR013785">
    <property type="entry name" value="Aldolase_TIM"/>
</dbReference>
<sequence length="318" mass="33819">MYPVVREAAHALRGRVIAAVATPMTMEREIDSAVNREYFRGVLDSGVDGLAVALHTGRGPMLGLPERVGLVRDACALTSTVVTGVSAAAGIGSATEWSSQAALAGATSLVVLADRTRSPAWTLELYDSLWEASGLPLIVFDLYTAPYPLDDLRRLLDHPAVAGLKPARLYDAIACQNGIAAALERGRCVLSGEDRMLGPSLMWGAQGALVGIAAASAAVTTAVVSAHRSEDAESFLRASAIVDELAAVTFREPWDGYVQRMLWIAASEGLVPSRFAVDLFRPPDLLDSERVEVVEVAARAREAVRELDRVPEKDSSGP</sequence>
<protein>
    <recommendedName>
        <fullName evidence="4">Dihydrodipicolinate synthase family protein</fullName>
    </recommendedName>
</protein>
<dbReference type="SUPFAM" id="SSF51569">
    <property type="entry name" value="Aldolase"/>
    <property type="match status" value="1"/>
</dbReference>
<keyword evidence="3" id="KW-1185">Reference proteome</keyword>
<dbReference type="Gene3D" id="3.20.20.70">
    <property type="entry name" value="Aldolase class I"/>
    <property type="match status" value="1"/>
</dbReference>
<evidence type="ECO:0000256" key="1">
    <source>
        <dbReference type="ARBA" id="ARBA00023239"/>
    </source>
</evidence>
<dbReference type="Proteomes" id="UP001501004">
    <property type="component" value="Unassembled WGS sequence"/>
</dbReference>
<evidence type="ECO:0000313" key="2">
    <source>
        <dbReference type="EMBL" id="GAA3732179.1"/>
    </source>
</evidence>
<dbReference type="InterPro" id="IPR002220">
    <property type="entry name" value="DapA-like"/>
</dbReference>
<accession>A0ABP7F5X3</accession>
<organism evidence="2 3">
    <name type="scientific">Leifsonella bigeumensis</name>
    <dbReference type="NCBI Taxonomy" id="433643"/>
    <lineage>
        <taxon>Bacteria</taxon>
        <taxon>Bacillati</taxon>
        <taxon>Actinomycetota</taxon>
        <taxon>Actinomycetes</taxon>
        <taxon>Micrococcales</taxon>
        <taxon>Microbacteriaceae</taxon>
        <taxon>Leifsonella</taxon>
    </lineage>
</organism>
<dbReference type="PANTHER" id="PTHR12128">
    <property type="entry name" value="DIHYDRODIPICOLINATE SYNTHASE"/>
    <property type="match status" value="1"/>
</dbReference>
<dbReference type="CDD" id="cd00408">
    <property type="entry name" value="DHDPS-like"/>
    <property type="match status" value="1"/>
</dbReference>